<proteinExistence type="predicted"/>
<evidence type="ECO:0000313" key="1">
    <source>
        <dbReference type="EMBL" id="GFC93439.1"/>
    </source>
</evidence>
<dbReference type="EMBL" id="BKCJ011143294">
    <property type="protein sequence ID" value="GFC93439.1"/>
    <property type="molecule type" value="Genomic_DNA"/>
</dbReference>
<feature type="non-terminal residue" evidence="1">
    <location>
        <position position="1"/>
    </location>
</feature>
<name>A0A699S7C0_TANCI</name>
<gene>
    <name evidence="1" type="ORF">Tci_865409</name>
</gene>
<sequence length="49" mass="4993">VVYELLGDGVSWSTIVEEGESVDAVGSGATTSAIRAMTLGLKDQHGVGE</sequence>
<reference evidence="1" key="1">
    <citation type="journal article" date="2019" name="Sci. Rep.">
        <title>Draft genome of Tanacetum cinerariifolium, the natural source of mosquito coil.</title>
        <authorList>
            <person name="Yamashiro T."/>
            <person name="Shiraishi A."/>
            <person name="Satake H."/>
            <person name="Nakayama K."/>
        </authorList>
    </citation>
    <scope>NUCLEOTIDE SEQUENCE</scope>
</reference>
<organism evidence="1">
    <name type="scientific">Tanacetum cinerariifolium</name>
    <name type="common">Dalmatian daisy</name>
    <name type="synonym">Chrysanthemum cinerariifolium</name>
    <dbReference type="NCBI Taxonomy" id="118510"/>
    <lineage>
        <taxon>Eukaryota</taxon>
        <taxon>Viridiplantae</taxon>
        <taxon>Streptophyta</taxon>
        <taxon>Embryophyta</taxon>
        <taxon>Tracheophyta</taxon>
        <taxon>Spermatophyta</taxon>
        <taxon>Magnoliopsida</taxon>
        <taxon>eudicotyledons</taxon>
        <taxon>Gunneridae</taxon>
        <taxon>Pentapetalae</taxon>
        <taxon>asterids</taxon>
        <taxon>campanulids</taxon>
        <taxon>Asterales</taxon>
        <taxon>Asteraceae</taxon>
        <taxon>Asteroideae</taxon>
        <taxon>Anthemideae</taxon>
        <taxon>Anthemidinae</taxon>
        <taxon>Tanacetum</taxon>
    </lineage>
</organism>
<dbReference type="AlphaFoldDB" id="A0A699S7C0"/>
<accession>A0A699S7C0</accession>
<protein>
    <submittedName>
        <fullName evidence="1">Uncharacterized protein</fullName>
    </submittedName>
</protein>
<comment type="caution">
    <text evidence="1">The sequence shown here is derived from an EMBL/GenBank/DDBJ whole genome shotgun (WGS) entry which is preliminary data.</text>
</comment>